<gene>
    <name evidence="2" type="ORF">ATI61_108308</name>
</gene>
<keyword evidence="3" id="KW-1185">Reference proteome</keyword>
<dbReference type="Proteomes" id="UP000256345">
    <property type="component" value="Unassembled WGS sequence"/>
</dbReference>
<keyword evidence="1" id="KW-1133">Transmembrane helix</keyword>
<sequence>MSFPESFRASALPWSPAGEPGGIFPSGQLLRVRVNSSRSRLPLSRSVILFLVAALLLVAQYAMAAEPVPAATPSTPVELVSRGHSGALRAVVVPPGETLQPHFAVREDVKEARWLALGSDTPAPASITDEGWRAPAQPGVWRLAPATQGAEASPHAVITPVHFDGSKTQLNGYRIGRWPARGAGRTGRYAPPELLIEVTRENQDFAVSEHFRLRNFLTKDQADVWPKYLVLDLRLVDKLELVLQELRTQGYPAKGLHVMSGFRTPQYNGPGENGRAKFSRHTYGDAADVWLDDNGDGQMDDLDGNGRVDVKDAEVLARAVDRVEQRVPALIGGYGVYRANRVHGPFVHIDVRGTPARWSKR</sequence>
<organism evidence="2 3">
    <name type="scientific">Archangium gephyra</name>
    <dbReference type="NCBI Taxonomy" id="48"/>
    <lineage>
        <taxon>Bacteria</taxon>
        <taxon>Pseudomonadati</taxon>
        <taxon>Myxococcota</taxon>
        <taxon>Myxococcia</taxon>
        <taxon>Myxococcales</taxon>
        <taxon>Cystobacterineae</taxon>
        <taxon>Archangiaceae</taxon>
        <taxon>Archangium</taxon>
    </lineage>
</organism>
<protein>
    <submittedName>
        <fullName evidence="2">Peptidase M15-like protein</fullName>
    </submittedName>
</protein>
<name>A0ABX9JX95_9BACT</name>
<dbReference type="Gene3D" id="3.30.1380.10">
    <property type="match status" value="1"/>
</dbReference>
<keyword evidence="1" id="KW-0472">Membrane</keyword>
<dbReference type="EMBL" id="QUMU01000008">
    <property type="protein sequence ID" value="REG28766.1"/>
    <property type="molecule type" value="Genomic_DNA"/>
</dbReference>
<keyword evidence="1" id="KW-0812">Transmembrane</keyword>
<feature type="transmembrane region" description="Helical" evidence="1">
    <location>
        <begin position="43"/>
        <end position="63"/>
    </location>
</feature>
<reference evidence="2 3" key="1">
    <citation type="submission" date="2018-08" db="EMBL/GenBank/DDBJ databases">
        <title>Genomic Encyclopedia of Archaeal and Bacterial Type Strains, Phase II (KMG-II): from individual species to whole genera.</title>
        <authorList>
            <person name="Goeker M."/>
        </authorList>
    </citation>
    <scope>NUCLEOTIDE SEQUENCE [LARGE SCALE GENOMIC DNA]</scope>
    <source>
        <strain evidence="2 3">DSM 2261</strain>
    </source>
</reference>
<evidence type="ECO:0000313" key="2">
    <source>
        <dbReference type="EMBL" id="REG28766.1"/>
    </source>
</evidence>
<dbReference type="InterPro" id="IPR009045">
    <property type="entry name" value="Zn_M74/Hedgehog-like"/>
</dbReference>
<evidence type="ECO:0000256" key="1">
    <source>
        <dbReference type="SAM" id="Phobius"/>
    </source>
</evidence>
<comment type="caution">
    <text evidence="2">The sequence shown here is derived from an EMBL/GenBank/DDBJ whole genome shotgun (WGS) entry which is preliminary data.</text>
</comment>
<dbReference type="SUPFAM" id="SSF55166">
    <property type="entry name" value="Hedgehog/DD-peptidase"/>
    <property type="match status" value="1"/>
</dbReference>
<evidence type="ECO:0000313" key="3">
    <source>
        <dbReference type="Proteomes" id="UP000256345"/>
    </source>
</evidence>
<proteinExistence type="predicted"/>
<accession>A0ABX9JX95</accession>